<keyword evidence="1" id="KW-0472">Membrane</keyword>
<dbReference type="PROSITE" id="PS50231">
    <property type="entry name" value="RICIN_B_LECTIN"/>
    <property type="match status" value="1"/>
</dbReference>
<dbReference type="OrthoDB" id="9899510at2759"/>
<dbReference type="GO" id="GO:0015721">
    <property type="term" value="P:bile acid and bile salt transport"/>
    <property type="evidence" value="ECO:0007669"/>
    <property type="project" value="InterPro"/>
</dbReference>
<dbReference type="InterPro" id="IPR052678">
    <property type="entry name" value="OST-beta_subunit"/>
</dbReference>
<gene>
    <name evidence="2" type="primary">SLC51B</name>
    <name evidence="2" type="ORF">Y1Q_0001303</name>
</gene>
<dbReference type="CDD" id="cd23385">
    <property type="entry name" value="beta-trefoil_Ricin_MRC-like"/>
    <property type="match status" value="1"/>
</dbReference>
<evidence type="ECO:0000313" key="2">
    <source>
        <dbReference type="EMBL" id="KYO20979.1"/>
    </source>
</evidence>
<dbReference type="STRING" id="8496.A0A151M908"/>
<reference evidence="2 3" key="1">
    <citation type="journal article" date="2012" name="Genome Biol.">
        <title>Sequencing three crocodilian genomes to illuminate the evolution of archosaurs and amniotes.</title>
        <authorList>
            <person name="St John J.A."/>
            <person name="Braun E.L."/>
            <person name="Isberg S.R."/>
            <person name="Miles L.G."/>
            <person name="Chong A.Y."/>
            <person name="Gongora J."/>
            <person name="Dalzell P."/>
            <person name="Moran C."/>
            <person name="Bed'hom B."/>
            <person name="Abzhanov A."/>
            <person name="Burgess S.C."/>
            <person name="Cooksey A.M."/>
            <person name="Castoe T.A."/>
            <person name="Crawford N.G."/>
            <person name="Densmore L.D."/>
            <person name="Drew J.C."/>
            <person name="Edwards S.V."/>
            <person name="Faircloth B.C."/>
            <person name="Fujita M.K."/>
            <person name="Greenwold M.J."/>
            <person name="Hoffmann F.G."/>
            <person name="Howard J.M."/>
            <person name="Iguchi T."/>
            <person name="Janes D.E."/>
            <person name="Khan S.Y."/>
            <person name="Kohno S."/>
            <person name="de Koning A.J."/>
            <person name="Lance S.L."/>
            <person name="McCarthy F.M."/>
            <person name="McCormack J.E."/>
            <person name="Merchant M.E."/>
            <person name="Peterson D.G."/>
            <person name="Pollock D.D."/>
            <person name="Pourmand N."/>
            <person name="Raney B.J."/>
            <person name="Roessler K.A."/>
            <person name="Sanford J.R."/>
            <person name="Sawyer R.H."/>
            <person name="Schmidt C.J."/>
            <person name="Triplett E.W."/>
            <person name="Tuberville T.D."/>
            <person name="Venegas-Anaya M."/>
            <person name="Howard J.T."/>
            <person name="Jarvis E.D."/>
            <person name="Guillette L.J.Jr."/>
            <person name="Glenn T.C."/>
            <person name="Green R.E."/>
            <person name="Ray D.A."/>
        </authorList>
    </citation>
    <scope>NUCLEOTIDE SEQUENCE [LARGE SCALE GENOMIC DNA]</scope>
    <source>
        <strain evidence="2">KSC_2009_1</strain>
    </source>
</reference>
<evidence type="ECO:0000313" key="3">
    <source>
        <dbReference type="Proteomes" id="UP000050525"/>
    </source>
</evidence>
<dbReference type="GO" id="GO:0022857">
    <property type="term" value="F:transmembrane transporter activity"/>
    <property type="evidence" value="ECO:0007669"/>
    <property type="project" value="InterPro"/>
</dbReference>
<dbReference type="GO" id="GO:0046982">
    <property type="term" value="F:protein heterodimerization activity"/>
    <property type="evidence" value="ECO:0007669"/>
    <property type="project" value="InterPro"/>
</dbReference>
<dbReference type="GO" id="GO:0005886">
    <property type="term" value="C:plasma membrane"/>
    <property type="evidence" value="ECO:0007669"/>
    <property type="project" value="InterPro"/>
</dbReference>
<evidence type="ECO:0000256" key="1">
    <source>
        <dbReference type="SAM" id="Phobius"/>
    </source>
</evidence>
<sequence length="306" mass="34690">MSGFDITFFEEGLLHFKTAPTNMKLLWIILFLLVQGTDGFLIKNTQVNLCLQASTTDENLLLEDCNSTSKSQHWFWQDNALVNRGTRKCLSVAEVNRVQTSLCDSAALVNWDCFNFWLQPMGIQKYLAVKKKKAVLTDTQSPNSQWRARRERSVCDERPAKTERSRYTPMALANTGEMEGDTTPAASLSQEQLNDLLWFFRREDSSTWNYSILALSFLVLCLGLLLLGMNVTANRKRKILLYKKAAEATLSAETGVKQVFMPVMEQSDLNPLTQDLLPKQQKPGDVLVQWRDGTVTALYADNSEDV</sequence>
<accession>A0A151M908</accession>
<protein>
    <submittedName>
        <fullName evidence="2">Organic solute transporter subunit beta</fullName>
    </submittedName>
</protein>
<dbReference type="EMBL" id="AKHW03006295">
    <property type="protein sequence ID" value="KYO20979.1"/>
    <property type="molecule type" value="Genomic_DNA"/>
</dbReference>
<dbReference type="Proteomes" id="UP000050525">
    <property type="component" value="Unassembled WGS sequence"/>
</dbReference>
<dbReference type="Pfam" id="PF15048">
    <property type="entry name" value="OSTbeta"/>
    <property type="match status" value="1"/>
</dbReference>
<proteinExistence type="predicted"/>
<dbReference type="InterPro" id="IPR035992">
    <property type="entry name" value="Ricin_B-like_lectins"/>
</dbReference>
<dbReference type="CTD" id="123264"/>
<dbReference type="SUPFAM" id="SSF50370">
    <property type="entry name" value="Ricin B-like lectins"/>
    <property type="match status" value="1"/>
</dbReference>
<name>A0A151M908_ALLMI</name>
<keyword evidence="1" id="KW-1133">Transmembrane helix</keyword>
<feature type="transmembrane region" description="Helical" evidence="1">
    <location>
        <begin position="208"/>
        <end position="228"/>
    </location>
</feature>
<dbReference type="KEGG" id="amj:106737645"/>
<dbReference type="InterPro" id="IPR029387">
    <property type="entry name" value="OSTbeta"/>
</dbReference>
<keyword evidence="3" id="KW-1185">Reference proteome</keyword>
<dbReference type="Gene3D" id="2.80.10.50">
    <property type="match status" value="1"/>
</dbReference>
<dbReference type="PANTHER" id="PTHR36129:SF3">
    <property type="match status" value="1"/>
</dbReference>
<dbReference type="GeneID" id="106737645"/>
<comment type="caution">
    <text evidence="2">The sequence shown here is derived from an EMBL/GenBank/DDBJ whole genome shotgun (WGS) entry which is preliminary data.</text>
</comment>
<dbReference type="AlphaFoldDB" id="A0A151M908"/>
<dbReference type="PANTHER" id="PTHR36129">
    <property type="entry name" value="ORGANIC SOLUTE TRANSPORTER SUBUNIT BETA-RELATED"/>
    <property type="match status" value="1"/>
</dbReference>
<keyword evidence="1" id="KW-0812">Transmembrane</keyword>
<organism evidence="2 3">
    <name type="scientific">Alligator mississippiensis</name>
    <name type="common">American alligator</name>
    <dbReference type="NCBI Taxonomy" id="8496"/>
    <lineage>
        <taxon>Eukaryota</taxon>
        <taxon>Metazoa</taxon>
        <taxon>Chordata</taxon>
        <taxon>Craniata</taxon>
        <taxon>Vertebrata</taxon>
        <taxon>Euteleostomi</taxon>
        <taxon>Archelosauria</taxon>
        <taxon>Archosauria</taxon>
        <taxon>Crocodylia</taxon>
        <taxon>Alligatoridae</taxon>
        <taxon>Alligatorinae</taxon>
        <taxon>Alligator</taxon>
    </lineage>
</organism>